<feature type="transmembrane region" description="Helical" evidence="1">
    <location>
        <begin position="84"/>
        <end position="102"/>
    </location>
</feature>
<evidence type="ECO:0000259" key="2">
    <source>
        <dbReference type="Pfam" id="PF03703"/>
    </source>
</evidence>
<evidence type="ECO:0000313" key="3">
    <source>
        <dbReference type="EMBL" id="MBB3898118.1"/>
    </source>
</evidence>
<dbReference type="NCBIfam" id="NF040894">
    <property type="entry name" value="puhB_PGC"/>
    <property type="match status" value="1"/>
</dbReference>
<keyword evidence="1" id="KW-1133">Transmembrane helix</keyword>
<dbReference type="Proteomes" id="UP000553193">
    <property type="component" value="Unassembled WGS sequence"/>
</dbReference>
<organism evidence="3 4">
    <name type="scientific">Roseococcus suduntuyensis</name>
    <dbReference type="NCBI Taxonomy" id="455361"/>
    <lineage>
        <taxon>Bacteria</taxon>
        <taxon>Pseudomonadati</taxon>
        <taxon>Pseudomonadota</taxon>
        <taxon>Alphaproteobacteria</taxon>
        <taxon>Acetobacterales</taxon>
        <taxon>Roseomonadaceae</taxon>
        <taxon>Roseococcus</taxon>
    </lineage>
</organism>
<evidence type="ECO:0000256" key="1">
    <source>
        <dbReference type="SAM" id="Phobius"/>
    </source>
</evidence>
<proteinExistence type="predicted"/>
<name>A0A840A7U0_9PROT</name>
<feature type="domain" description="YdbS-like PH" evidence="2">
    <location>
        <begin position="103"/>
        <end position="140"/>
    </location>
</feature>
<dbReference type="InterPro" id="IPR054839">
    <property type="entry name" value="puhB_PGC"/>
</dbReference>
<accession>A0A840A7U0</accession>
<gene>
    <name evidence="3" type="ORF">GGQ83_001555</name>
</gene>
<dbReference type="Pfam" id="PF03703">
    <property type="entry name" value="bPH_2"/>
    <property type="match status" value="1"/>
</dbReference>
<reference evidence="3 4" key="1">
    <citation type="submission" date="2020-08" db="EMBL/GenBank/DDBJ databases">
        <title>Genomic Encyclopedia of Type Strains, Phase IV (KMG-IV): sequencing the most valuable type-strain genomes for metagenomic binning, comparative biology and taxonomic classification.</title>
        <authorList>
            <person name="Goeker M."/>
        </authorList>
    </citation>
    <scope>NUCLEOTIDE SEQUENCE [LARGE SCALE GENOMIC DNA]</scope>
    <source>
        <strain evidence="3 4">DSM 19979</strain>
    </source>
</reference>
<keyword evidence="1" id="KW-0472">Membrane</keyword>
<keyword evidence="4" id="KW-1185">Reference proteome</keyword>
<sequence length="224" mass="24209">MKDQHIPGMPEHEIEPVPGLPERLPAGEGIIWQGSPAWWPFARRAMHLKGLGFYFLALVAWHLVESMMAGGSLLAALAGPSMSVVLASLCLVILAFIGRAAARSTLYTITNRRIVLRVGVALPMTINIPFSAVQAASVRRHADGTEDIVLALLPEHRVSMVALWPHLRPWRMGRPEPMLRGLPVSAGASQVLSRMLAASAQMPVPAAVTEPPRRPVRLPGEAVA</sequence>
<evidence type="ECO:0000313" key="4">
    <source>
        <dbReference type="Proteomes" id="UP000553193"/>
    </source>
</evidence>
<feature type="transmembrane region" description="Helical" evidence="1">
    <location>
        <begin position="114"/>
        <end position="133"/>
    </location>
</feature>
<dbReference type="RefSeq" id="WP_184383209.1">
    <property type="nucleotide sequence ID" value="NZ_JACIDJ010000002.1"/>
</dbReference>
<dbReference type="AlphaFoldDB" id="A0A840A7U0"/>
<protein>
    <recommendedName>
        <fullName evidence="2">YdbS-like PH domain-containing protein</fullName>
    </recommendedName>
</protein>
<feature type="transmembrane region" description="Helical" evidence="1">
    <location>
        <begin position="53"/>
        <end position="78"/>
    </location>
</feature>
<comment type="caution">
    <text evidence="3">The sequence shown here is derived from an EMBL/GenBank/DDBJ whole genome shotgun (WGS) entry which is preliminary data.</text>
</comment>
<dbReference type="EMBL" id="JACIDJ010000002">
    <property type="protein sequence ID" value="MBB3898118.1"/>
    <property type="molecule type" value="Genomic_DNA"/>
</dbReference>
<keyword evidence="1" id="KW-0812">Transmembrane</keyword>
<dbReference type="InterPro" id="IPR005182">
    <property type="entry name" value="YdbS-like_PH"/>
</dbReference>